<sequence length="679" mass="76754">MAPNAHPFDPLTPDEITRAADIVRQHFPDRAPNFRVITLREPAKRDMVAFLEQSRQGAPASRRPARCAMVQTIIADGKAKNLFEIVVDLDKGIVASQQFLEGKHSYIDAEYMKQVEAACMADERVQREIKQLQLPDGATACVEPWAYATDGMNDMTERTTMCWFYMRLVAHPDSNYYAYPLDLCAEVSENLQVTKIYRLPSSEHERIHNQQRPFDRRKLERLPTSTEYHPDLQTSHRTTTKPYHVTQPDGPSFQTDGNFLTWEKWSMHVGFNYREGLTLHDIRYDGRSLFYRLSLAEMFVPYGDPRSPYTRKAAFDLGNDGAGINANNLRLGCDCLGHIKYFDGWHNTSTGDPLKLPNAICCHEQDDGILWKHTNFRTQNAVVTRSRILVLQTIITVSNYEYIFAFQFGQDASIQYEIRATGILSTCPIDIGEQVPYGTVVAPGVLAPFHQHLFCLRIDPSIDGHSNSLAVEESHAMPLDDPDIHNPFGVGYTTKSTVVEQEQGLDLDFTTNRTFKIINENVINPVTGTPVGFKIYPYYSQTILAHQSSFHAKRSEFAAHAVWVTRYSDDEMFPAGRYTMQSLGGDGIASAIARRQHDTATDTSVRNTDIVIWHSFGSTHNPRIEDWPVMPSEKMTVGLKPVNFFTCNPALDVAVSTQERNQSVLVCDGGQNNKNRTTP</sequence>
<evidence type="ECO:0000256" key="6">
    <source>
        <dbReference type="ARBA" id="ARBA00023002"/>
    </source>
</evidence>
<name>A0A2N3MY97_9PEZI</name>
<dbReference type="PANTHER" id="PTHR10638">
    <property type="entry name" value="COPPER AMINE OXIDASE"/>
    <property type="match status" value="1"/>
</dbReference>
<organism evidence="15 16">
    <name type="scientific">Lomentospora prolificans</name>
    <dbReference type="NCBI Taxonomy" id="41688"/>
    <lineage>
        <taxon>Eukaryota</taxon>
        <taxon>Fungi</taxon>
        <taxon>Dikarya</taxon>
        <taxon>Ascomycota</taxon>
        <taxon>Pezizomycotina</taxon>
        <taxon>Sordariomycetes</taxon>
        <taxon>Hypocreomycetidae</taxon>
        <taxon>Microascales</taxon>
        <taxon>Microascaceae</taxon>
        <taxon>Lomentospora</taxon>
    </lineage>
</organism>
<comment type="cofactor">
    <cofactor evidence="1">
        <name>Cu cation</name>
        <dbReference type="ChEBI" id="CHEBI:23378"/>
    </cofactor>
</comment>
<comment type="cofactor">
    <cofactor evidence="11">
        <name>Cu cation</name>
        <dbReference type="ChEBI" id="CHEBI:23378"/>
    </cofactor>
    <text evidence="11">Contains 1 topaquinone per subunit.</text>
</comment>
<dbReference type="Pfam" id="PF01179">
    <property type="entry name" value="Cu_amine_oxid"/>
    <property type="match status" value="1"/>
</dbReference>
<proteinExistence type="inferred from homology"/>
<dbReference type="FunFam" id="2.70.98.20:FF:000001">
    <property type="entry name" value="Amine oxidase"/>
    <property type="match status" value="1"/>
</dbReference>
<comment type="similarity">
    <text evidence="2 11">Belongs to the copper/topaquinone oxidase family.</text>
</comment>
<feature type="region of interest" description="Disordered" evidence="12">
    <location>
        <begin position="228"/>
        <end position="248"/>
    </location>
</feature>
<dbReference type="InterPro" id="IPR016182">
    <property type="entry name" value="Cu_amine_oxidase_N-reg"/>
</dbReference>
<dbReference type="SUPFAM" id="SSF54416">
    <property type="entry name" value="Amine oxidase N-terminal region"/>
    <property type="match status" value="2"/>
</dbReference>
<comment type="subunit">
    <text evidence="3">Homodimer.</text>
</comment>
<protein>
    <recommendedName>
        <fullName evidence="11">Amine oxidase</fullName>
        <ecNumber evidence="11">1.4.3.-</ecNumber>
    </recommendedName>
</protein>
<dbReference type="InterPro" id="IPR015800">
    <property type="entry name" value="Cu_amine_oxidase_N2"/>
</dbReference>
<accession>A0A2N3MY97</accession>
<reference evidence="15 16" key="1">
    <citation type="journal article" date="2017" name="G3 (Bethesda)">
        <title>First Draft Genome Sequence of the Pathogenic Fungus Lomentospora prolificans (Formerly Scedosporium prolificans).</title>
        <authorList>
            <person name="Luo R."/>
            <person name="Zimin A."/>
            <person name="Workman R."/>
            <person name="Fan Y."/>
            <person name="Pertea G."/>
            <person name="Grossman N."/>
            <person name="Wear M.P."/>
            <person name="Jia B."/>
            <person name="Miller H."/>
            <person name="Casadevall A."/>
            <person name="Timp W."/>
            <person name="Zhang S.X."/>
            <person name="Salzberg S.L."/>
        </authorList>
    </citation>
    <scope>NUCLEOTIDE SEQUENCE [LARGE SCALE GENOMIC DNA]</scope>
    <source>
        <strain evidence="15 16">JHH-5317</strain>
    </source>
</reference>
<evidence type="ECO:0000256" key="1">
    <source>
        <dbReference type="ARBA" id="ARBA00001935"/>
    </source>
</evidence>
<dbReference type="STRING" id="41688.A0A2N3MY97"/>
<dbReference type="EMBL" id="NLAX01001623">
    <property type="protein sequence ID" value="PKS05151.1"/>
    <property type="molecule type" value="Genomic_DNA"/>
</dbReference>
<evidence type="ECO:0000256" key="10">
    <source>
        <dbReference type="PIRSR" id="PIRSR600269-51"/>
    </source>
</evidence>
<comment type="caution">
    <text evidence="15">The sequence shown here is derived from an EMBL/GenBank/DDBJ whole genome shotgun (WGS) entry which is preliminary data.</text>
</comment>
<dbReference type="Proteomes" id="UP000233524">
    <property type="component" value="Unassembled WGS sequence"/>
</dbReference>
<evidence type="ECO:0000256" key="11">
    <source>
        <dbReference type="RuleBase" id="RU000672"/>
    </source>
</evidence>
<dbReference type="EC" id="1.4.3.-" evidence="11"/>
<dbReference type="GO" id="GO:0008131">
    <property type="term" value="F:primary methylamine oxidase activity"/>
    <property type="evidence" value="ECO:0007669"/>
    <property type="project" value="InterPro"/>
</dbReference>
<dbReference type="InterPro" id="IPR000269">
    <property type="entry name" value="Cu_amine_oxidase"/>
</dbReference>
<dbReference type="GO" id="GO:0048038">
    <property type="term" value="F:quinone binding"/>
    <property type="evidence" value="ECO:0007669"/>
    <property type="project" value="InterPro"/>
</dbReference>
<dbReference type="VEuPathDB" id="FungiDB:jhhlp_008518"/>
<dbReference type="InParanoid" id="A0A2N3MY97"/>
<evidence type="ECO:0000259" key="14">
    <source>
        <dbReference type="Pfam" id="PF02727"/>
    </source>
</evidence>
<dbReference type="Pfam" id="PF02727">
    <property type="entry name" value="Cu_amine_oxidN2"/>
    <property type="match status" value="1"/>
</dbReference>
<evidence type="ECO:0000259" key="13">
    <source>
        <dbReference type="Pfam" id="PF01179"/>
    </source>
</evidence>
<feature type="active site" description="Proton acceptor" evidence="9">
    <location>
        <position position="316"/>
    </location>
</feature>
<keyword evidence="16" id="KW-1185">Reference proteome</keyword>
<feature type="modified residue" description="2',4',5'-topaquinone" evidence="10">
    <location>
        <position position="400"/>
    </location>
</feature>
<evidence type="ECO:0000256" key="9">
    <source>
        <dbReference type="PIRSR" id="PIRSR600269-50"/>
    </source>
</evidence>
<evidence type="ECO:0000256" key="4">
    <source>
        <dbReference type="ARBA" id="ARBA00022723"/>
    </source>
</evidence>
<evidence type="ECO:0000313" key="15">
    <source>
        <dbReference type="EMBL" id="PKS05151.1"/>
    </source>
</evidence>
<keyword evidence="7 11" id="KW-0186">Copper</keyword>
<evidence type="ECO:0000313" key="16">
    <source>
        <dbReference type="Proteomes" id="UP000233524"/>
    </source>
</evidence>
<keyword evidence="4 11" id="KW-0479">Metal-binding</keyword>
<keyword evidence="5 9" id="KW-0801">TPQ</keyword>
<dbReference type="InterPro" id="IPR015798">
    <property type="entry name" value="Cu_amine_oxidase_C"/>
</dbReference>
<comment type="PTM">
    <text evidence="10 11">Topaquinone (TPQ) is generated by copper-dependent autoxidation of a specific tyrosyl residue.</text>
</comment>
<evidence type="ECO:0000256" key="2">
    <source>
        <dbReference type="ARBA" id="ARBA00007983"/>
    </source>
</evidence>
<evidence type="ECO:0000256" key="12">
    <source>
        <dbReference type="SAM" id="MobiDB-lite"/>
    </source>
</evidence>
<dbReference type="PROSITE" id="PS01164">
    <property type="entry name" value="COPPER_AMINE_OXID_1"/>
    <property type="match status" value="1"/>
</dbReference>
<dbReference type="InterPro" id="IPR049948">
    <property type="entry name" value="Cu_Am_ox_TPQ-bd"/>
</dbReference>
<dbReference type="AlphaFoldDB" id="A0A2N3MY97"/>
<dbReference type="SUPFAM" id="SSF49998">
    <property type="entry name" value="Amine oxidase catalytic domain"/>
    <property type="match status" value="1"/>
</dbReference>
<feature type="active site" description="Schiff-base intermediate with substrate; via topaquinone" evidence="9">
    <location>
        <position position="400"/>
    </location>
</feature>
<evidence type="ECO:0000256" key="5">
    <source>
        <dbReference type="ARBA" id="ARBA00022772"/>
    </source>
</evidence>
<gene>
    <name evidence="15" type="ORF">jhhlp_008518</name>
</gene>
<feature type="compositionally biased region" description="Polar residues" evidence="12">
    <location>
        <begin position="228"/>
        <end position="241"/>
    </location>
</feature>
<dbReference type="GO" id="GO:0009308">
    <property type="term" value="P:amine metabolic process"/>
    <property type="evidence" value="ECO:0007669"/>
    <property type="project" value="UniProtKB-UniRule"/>
</dbReference>
<keyword evidence="6 11" id="KW-0560">Oxidoreductase</keyword>
<dbReference type="InterPro" id="IPR036460">
    <property type="entry name" value="Cu_amine_oxidase_C_sf"/>
</dbReference>
<dbReference type="PANTHER" id="PTHR10638:SF33">
    <property type="entry name" value="AMINE OXIDASE"/>
    <property type="match status" value="1"/>
</dbReference>
<dbReference type="OrthoDB" id="5379943at2759"/>
<feature type="domain" description="Copper amine oxidase N2-terminal" evidence="14">
    <location>
        <begin position="6"/>
        <end position="98"/>
    </location>
</feature>
<dbReference type="Gene3D" id="3.10.450.40">
    <property type="match status" value="2"/>
</dbReference>
<dbReference type="GO" id="GO:0005507">
    <property type="term" value="F:copper ion binding"/>
    <property type="evidence" value="ECO:0007669"/>
    <property type="project" value="InterPro"/>
</dbReference>
<evidence type="ECO:0000256" key="8">
    <source>
        <dbReference type="ARBA" id="ARBA00023157"/>
    </source>
</evidence>
<evidence type="ECO:0000256" key="7">
    <source>
        <dbReference type="ARBA" id="ARBA00023008"/>
    </source>
</evidence>
<keyword evidence="8" id="KW-1015">Disulfide bond</keyword>
<dbReference type="Gene3D" id="2.70.98.20">
    <property type="entry name" value="Copper amine oxidase, catalytic domain"/>
    <property type="match status" value="1"/>
</dbReference>
<evidence type="ECO:0000256" key="3">
    <source>
        <dbReference type="ARBA" id="ARBA00011738"/>
    </source>
</evidence>
<feature type="domain" description="Copper amine oxidase catalytic" evidence="13">
    <location>
        <begin position="244"/>
        <end position="651"/>
    </location>
</feature>